<dbReference type="EMBL" id="LILD01000001">
    <property type="protein sequence ID" value="KOO38862.1"/>
    <property type="molecule type" value="Genomic_DNA"/>
</dbReference>
<comment type="caution">
    <text evidence="1">The sequence shown here is derived from an EMBL/GenBank/DDBJ whole genome shotgun (WGS) entry which is preliminary data.</text>
</comment>
<accession>A0A0M0KJT0</accession>
<dbReference type="GeneID" id="87597862"/>
<dbReference type="OMA" id="EQTAINM"/>
<evidence type="ECO:0000313" key="1">
    <source>
        <dbReference type="EMBL" id="KOO38862.1"/>
    </source>
</evidence>
<proteinExistence type="predicted"/>
<dbReference type="AlphaFoldDB" id="A0A0M0KJT0"/>
<name>A0A0M0KJT0_ALKHA</name>
<organism evidence="1">
    <name type="scientific">Halalkalibacterium halodurans</name>
    <name type="common">Bacillus halodurans</name>
    <dbReference type="NCBI Taxonomy" id="86665"/>
    <lineage>
        <taxon>Bacteria</taxon>
        <taxon>Bacillati</taxon>
        <taxon>Bacillota</taxon>
        <taxon>Bacilli</taxon>
        <taxon>Bacillales</taxon>
        <taxon>Bacillaceae</taxon>
        <taxon>Halalkalibacterium (ex Joshi et al. 2022)</taxon>
    </lineage>
</organism>
<protein>
    <submittedName>
        <fullName evidence="1">Uncharacterized protein</fullName>
    </submittedName>
</protein>
<reference evidence="1" key="1">
    <citation type="submission" date="2015-08" db="EMBL/GenBank/DDBJ databases">
        <title>Complete DNA Sequence of Pseudomonas syringae pv. actinidiae, the Causal Agent of Kiwifruit Canker Disease.</title>
        <authorList>
            <person name="Rikkerink E.H.A."/>
            <person name="Fineran P.C."/>
        </authorList>
    </citation>
    <scope>NUCLEOTIDE SEQUENCE</scope>
    <source>
        <strain evidence="1">DSM 13666</strain>
    </source>
</reference>
<accession>A0A4Y7WTZ3</accession>
<sequence>MSNDQAKLLLQQLRDGELESVRIEKNDFLIFRQVLAEQEDMKSFRGNAQRGGGVIYTYEPGWTK</sequence>
<dbReference type="PATRIC" id="fig|136160.3.peg.1987"/>
<dbReference type="RefSeq" id="WP_010898483.1">
    <property type="nucleotide sequence ID" value="NZ_CP040441.1"/>
</dbReference>
<gene>
    <name evidence="1" type="ORF">AMD02_08270</name>
</gene>